<dbReference type="GO" id="GO:0005886">
    <property type="term" value="C:plasma membrane"/>
    <property type="evidence" value="ECO:0007669"/>
    <property type="project" value="UniProtKB-SubCell"/>
</dbReference>
<evidence type="ECO:0000259" key="8">
    <source>
        <dbReference type="Pfam" id="PF02470"/>
    </source>
</evidence>
<keyword evidence="2" id="KW-1003">Cell membrane</keyword>
<dbReference type="EMBL" id="JAAONZ010000003">
    <property type="protein sequence ID" value="NHO64929.1"/>
    <property type="molecule type" value="Genomic_DNA"/>
</dbReference>
<dbReference type="InterPro" id="IPR003399">
    <property type="entry name" value="Mce/MlaD"/>
</dbReference>
<evidence type="ECO:0000256" key="1">
    <source>
        <dbReference type="ARBA" id="ARBA00004533"/>
    </source>
</evidence>
<evidence type="ECO:0000313" key="9">
    <source>
        <dbReference type="EMBL" id="NHO64929.1"/>
    </source>
</evidence>
<feature type="domain" description="Mce/MlaD" evidence="8">
    <location>
        <begin position="283"/>
        <end position="386"/>
    </location>
</feature>
<evidence type="ECO:0000256" key="5">
    <source>
        <dbReference type="ARBA" id="ARBA00022989"/>
    </source>
</evidence>
<feature type="transmembrane region" description="Helical" evidence="7">
    <location>
        <begin position="17"/>
        <end position="36"/>
    </location>
</feature>
<keyword evidence="4 7" id="KW-0812">Transmembrane</keyword>
<dbReference type="PANTHER" id="PTHR30462">
    <property type="entry name" value="INTERMEMBRANE TRANSPORT PROTEIN PQIB-RELATED"/>
    <property type="match status" value="1"/>
</dbReference>
<proteinExistence type="predicted"/>
<dbReference type="Proteomes" id="UP000787472">
    <property type="component" value="Unassembled WGS sequence"/>
</dbReference>
<dbReference type="InterPro" id="IPR051800">
    <property type="entry name" value="PqiA-PqiB_transport"/>
</dbReference>
<accession>A0A9E5MJD1</accession>
<keyword evidence="3" id="KW-0997">Cell inner membrane</keyword>
<evidence type="ECO:0000256" key="6">
    <source>
        <dbReference type="ARBA" id="ARBA00023136"/>
    </source>
</evidence>
<keyword evidence="10" id="KW-1185">Reference proteome</keyword>
<evidence type="ECO:0000256" key="3">
    <source>
        <dbReference type="ARBA" id="ARBA00022519"/>
    </source>
</evidence>
<evidence type="ECO:0000313" key="10">
    <source>
        <dbReference type="Proteomes" id="UP000787472"/>
    </source>
</evidence>
<organism evidence="9 10">
    <name type="scientific">Pseudomaricurvus hydrocarbonicus</name>
    <dbReference type="NCBI Taxonomy" id="1470433"/>
    <lineage>
        <taxon>Bacteria</taxon>
        <taxon>Pseudomonadati</taxon>
        <taxon>Pseudomonadota</taxon>
        <taxon>Gammaproteobacteria</taxon>
        <taxon>Cellvibrionales</taxon>
        <taxon>Cellvibrionaceae</taxon>
        <taxon>Pseudomaricurvus</taxon>
    </lineage>
</organism>
<dbReference type="RefSeq" id="WP_167182728.1">
    <property type="nucleotide sequence ID" value="NZ_JAAONZ010000003.1"/>
</dbReference>
<dbReference type="Pfam" id="PF02470">
    <property type="entry name" value="MlaD"/>
    <property type="match status" value="3"/>
</dbReference>
<evidence type="ECO:0000256" key="7">
    <source>
        <dbReference type="SAM" id="Phobius"/>
    </source>
</evidence>
<protein>
    <submittedName>
        <fullName evidence="9">MCE family protein</fullName>
    </submittedName>
</protein>
<sequence length="485" mass="52543">MSETEPTIRPKRAISKVWLIPLVALALGVWMLFYGYTNQGPSFQIQFNNADDLVAGKTKIKLLSVDVGMVESIGLNPEANGVIVNATLDKKYSDLLKQDTQFWVERAQIGTSGVSGLSTLLSGAYIKLLPGTSKRKQHTFTGLESAPLTNVNAPGVRLVLTSKKSSAVSTGNPVLFNGYVVGGVESKTLDETTQTIKYDVFIKAPYHQLVTDNVRFWDVSGIAMRASAKGFDVHMGSLDTLLAGGLSFSLPPDTPPGELARDGKEFHLYTSLEETLEKVYRHKVRYVISFNQPVGGVAPGAPVVFRGIPIGQVERVLLKEMMTGPTGKGAAIPILVHIEPGRLELGDSEASAEHLKELIEKEVRSGLRASLKTGNLITGNQLVSLDYYPNVEHAELGQYEQYAQIPTTPGSLAQLQESASMLLDKFNRLPIEDTIISANQAIGQLDASLLSLEQLLQSEGVQTLPSQLNSSLNELNSTLKTCPDP</sequence>
<feature type="domain" description="Mce/MlaD" evidence="8">
    <location>
        <begin position="40"/>
        <end position="131"/>
    </location>
</feature>
<name>A0A9E5MJD1_9GAMM</name>
<keyword evidence="6 7" id="KW-0472">Membrane</keyword>
<gene>
    <name evidence="9" type="ORF">G8770_05165</name>
</gene>
<feature type="domain" description="Mce/MlaD" evidence="8">
    <location>
        <begin position="155"/>
        <end position="215"/>
    </location>
</feature>
<comment type="caution">
    <text evidence="9">The sequence shown here is derived from an EMBL/GenBank/DDBJ whole genome shotgun (WGS) entry which is preliminary data.</text>
</comment>
<dbReference type="AlphaFoldDB" id="A0A9E5MJD1"/>
<evidence type="ECO:0000256" key="4">
    <source>
        <dbReference type="ARBA" id="ARBA00022692"/>
    </source>
</evidence>
<reference evidence="9" key="1">
    <citation type="submission" date="2020-03" db="EMBL/GenBank/DDBJ databases">
        <authorList>
            <person name="Guo F."/>
        </authorList>
    </citation>
    <scope>NUCLEOTIDE SEQUENCE</scope>
    <source>
        <strain evidence="9">JCM 30134</strain>
    </source>
</reference>
<dbReference type="PANTHER" id="PTHR30462:SF2">
    <property type="entry name" value="INTERMEMBRANE TRANSPORT PROTEIN PQIB"/>
    <property type="match status" value="1"/>
</dbReference>
<comment type="subcellular location">
    <subcellularLocation>
        <location evidence="1">Cell inner membrane</location>
    </subcellularLocation>
</comment>
<keyword evidence="5 7" id="KW-1133">Transmembrane helix</keyword>
<evidence type="ECO:0000256" key="2">
    <source>
        <dbReference type="ARBA" id="ARBA00022475"/>
    </source>
</evidence>